<keyword evidence="5" id="KW-0805">Transcription regulation</keyword>
<keyword evidence="3" id="KW-0678">Repressor</keyword>
<dbReference type="InterPro" id="IPR031316">
    <property type="entry name" value="FlgM_C"/>
</dbReference>
<keyword evidence="6" id="KW-0804">Transcription</keyword>
<feature type="region of interest" description="Disordered" evidence="9">
    <location>
        <begin position="23"/>
        <end position="44"/>
    </location>
</feature>
<keyword evidence="4" id="KW-1005">Bacterial flagellum biogenesis</keyword>
<dbReference type="GO" id="GO:0045892">
    <property type="term" value="P:negative regulation of DNA-templated transcription"/>
    <property type="evidence" value="ECO:0007669"/>
    <property type="project" value="InterPro"/>
</dbReference>
<keyword evidence="11" id="KW-0282">Flagellum</keyword>
<evidence type="ECO:0000256" key="2">
    <source>
        <dbReference type="ARBA" id="ARBA00017823"/>
    </source>
</evidence>
<dbReference type="SUPFAM" id="SSF101498">
    <property type="entry name" value="Anti-sigma factor FlgM"/>
    <property type="match status" value="1"/>
</dbReference>
<comment type="caution">
    <text evidence="11">The sequence shown here is derived from an EMBL/GenBank/DDBJ whole genome shotgun (WGS) entry which is preliminary data.</text>
</comment>
<dbReference type="InterPro" id="IPR035890">
    <property type="entry name" value="Anti-sigma-28_factor_FlgM_sf"/>
</dbReference>
<evidence type="ECO:0000313" key="12">
    <source>
        <dbReference type="Proteomes" id="UP000189670"/>
    </source>
</evidence>
<evidence type="ECO:0000256" key="5">
    <source>
        <dbReference type="ARBA" id="ARBA00023015"/>
    </source>
</evidence>
<name>A0A1V1PHC2_9BACT</name>
<evidence type="ECO:0000256" key="1">
    <source>
        <dbReference type="ARBA" id="ARBA00005322"/>
    </source>
</evidence>
<comment type="similarity">
    <text evidence="1">Belongs to the FlgM family.</text>
</comment>
<dbReference type="InterPro" id="IPR007412">
    <property type="entry name" value="FlgM"/>
</dbReference>
<sequence>MDQTWKGSAIMTIINNILSGLARNSESNQKPPVQPPKQPVDPEKIYDDSQYNISLPEDVLINFSDQSREAFSILDYIDEIPDIREEKVAALKQQFEEGTYTLNYEKIASNMVDAFLNGNF</sequence>
<dbReference type="Pfam" id="PF04316">
    <property type="entry name" value="FlgM"/>
    <property type="match status" value="1"/>
</dbReference>
<evidence type="ECO:0000256" key="8">
    <source>
        <dbReference type="ARBA" id="ARBA00030117"/>
    </source>
</evidence>
<keyword evidence="11" id="KW-0966">Cell projection</keyword>
<protein>
    <recommendedName>
        <fullName evidence="2">Negative regulator of flagellin synthesis</fullName>
    </recommendedName>
    <alternativeName>
        <fullName evidence="8">Anti-sigma-28 factor</fullName>
    </alternativeName>
</protein>
<evidence type="ECO:0000256" key="6">
    <source>
        <dbReference type="ARBA" id="ARBA00023163"/>
    </source>
</evidence>
<gene>
    <name evidence="11" type="ORF">OMM_06479</name>
</gene>
<comment type="function">
    <text evidence="7">Responsible for the coupling of flagellin expression to flagellar assembly by preventing expression of the flagellin genes when a component of the middle class of proteins is defective. It negatively regulates flagellar genes by inhibiting the activity of FliA by directly binding to FliA.</text>
</comment>
<dbReference type="NCBIfam" id="TIGR03824">
    <property type="entry name" value="FlgM_jcvi"/>
    <property type="match status" value="1"/>
</dbReference>
<dbReference type="GO" id="GO:0044781">
    <property type="term" value="P:bacterial-type flagellum organization"/>
    <property type="evidence" value="ECO:0007669"/>
    <property type="project" value="UniProtKB-KW"/>
</dbReference>
<evidence type="ECO:0000256" key="9">
    <source>
        <dbReference type="SAM" id="MobiDB-lite"/>
    </source>
</evidence>
<organism evidence="11 12">
    <name type="scientific">Candidatus Magnetoglobus multicellularis str. Araruama</name>
    <dbReference type="NCBI Taxonomy" id="890399"/>
    <lineage>
        <taxon>Bacteria</taxon>
        <taxon>Pseudomonadati</taxon>
        <taxon>Thermodesulfobacteriota</taxon>
        <taxon>Desulfobacteria</taxon>
        <taxon>Desulfobacterales</taxon>
        <taxon>Desulfobacteraceae</taxon>
        <taxon>Candidatus Magnetoglobus</taxon>
    </lineage>
</organism>
<accession>A0A1V1PHC2</accession>
<feature type="domain" description="Anti-sigma-28 factor FlgM C-terminal" evidence="10">
    <location>
        <begin position="61"/>
        <end position="113"/>
    </location>
</feature>
<evidence type="ECO:0000313" key="11">
    <source>
        <dbReference type="EMBL" id="ETR74190.1"/>
    </source>
</evidence>
<reference evidence="12" key="1">
    <citation type="submission" date="2012-11" db="EMBL/GenBank/DDBJ databases">
        <authorList>
            <person name="Lucero-Rivera Y.E."/>
            <person name="Tovar-Ramirez D."/>
        </authorList>
    </citation>
    <scope>NUCLEOTIDE SEQUENCE [LARGE SCALE GENOMIC DNA]</scope>
    <source>
        <strain evidence="12">Araruama</strain>
    </source>
</reference>
<keyword evidence="11" id="KW-0969">Cilium</keyword>
<evidence type="ECO:0000259" key="10">
    <source>
        <dbReference type="Pfam" id="PF04316"/>
    </source>
</evidence>
<dbReference type="Proteomes" id="UP000189670">
    <property type="component" value="Unassembled WGS sequence"/>
</dbReference>
<dbReference type="EMBL" id="ATBP01000018">
    <property type="protein sequence ID" value="ETR74190.1"/>
    <property type="molecule type" value="Genomic_DNA"/>
</dbReference>
<evidence type="ECO:0000256" key="4">
    <source>
        <dbReference type="ARBA" id="ARBA00022795"/>
    </source>
</evidence>
<evidence type="ECO:0000256" key="7">
    <source>
        <dbReference type="ARBA" id="ARBA00024739"/>
    </source>
</evidence>
<proteinExistence type="inferred from homology"/>
<evidence type="ECO:0000256" key="3">
    <source>
        <dbReference type="ARBA" id="ARBA00022491"/>
    </source>
</evidence>
<dbReference type="AlphaFoldDB" id="A0A1V1PHC2"/>